<evidence type="ECO:0000313" key="2">
    <source>
        <dbReference type="Proteomes" id="UP000002985"/>
    </source>
</evidence>
<dbReference type="AlphaFoldDB" id="I3ILQ6"/>
<dbReference type="EMBL" id="BAFH01000003">
    <property type="protein sequence ID" value="GAB62651.1"/>
    <property type="molecule type" value="Genomic_DNA"/>
</dbReference>
<organism evidence="1 2">
    <name type="scientific">Candidatus Jettenia caeni</name>
    <dbReference type="NCBI Taxonomy" id="247490"/>
    <lineage>
        <taxon>Bacteria</taxon>
        <taxon>Pseudomonadati</taxon>
        <taxon>Planctomycetota</taxon>
        <taxon>Candidatus Brocadiia</taxon>
        <taxon>Candidatus Brocadiales</taxon>
        <taxon>Candidatus Brocadiaceae</taxon>
        <taxon>Candidatus Jettenia</taxon>
    </lineage>
</organism>
<proteinExistence type="predicted"/>
<sequence>MKLLEFLQENDGGLSASRLFPFVIMCCMATDWMHAVFTAGAWKPDIQLIILFLGAMGFKVLQKPFENK</sequence>
<name>I3ILQ6_9BACT</name>
<keyword evidence="2" id="KW-1185">Reference proteome</keyword>
<gene>
    <name evidence="1" type="ORF">KSU1_C1055</name>
</gene>
<dbReference type="STRING" id="247490.KSU1_C1055"/>
<accession>I3ILQ6</accession>
<comment type="caution">
    <text evidence="1">The sequence shown here is derived from an EMBL/GenBank/DDBJ whole genome shotgun (WGS) entry which is preliminary data.</text>
</comment>
<evidence type="ECO:0008006" key="3">
    <source>
        <dbReference type="Google" id="ProtNLM"/>
    </source>
</evidence>
<evidence type="ECO:0000313" key="1">
    <source>
        <dbReference type="EMBL" id="GAB62651.1"/>
    </source>
</evidence>
<dbReference type="Proteomes" id="UP000002985">
    <property type="component" value="Unassembled WGS sequence"/>
</dbReference>
<protein>
    <recommendedName>
        <fullName evidence="3">Holin</fullName>
    </recommendedName>
</protein>
<reference evidence="1 2" key="1">
    <citation type="journal article" date="2012" name="FEBS Lett.">
        <title>Anammox organism KSU-1 expresses a NirK-type copper-containing nitrite reductase instead of a NirS-type with cytochrome cd1.</title>
        <authorList>
            <person name="Hira D."/>
            <person name="Toh H."/>
            <person name="Migita C.T."/>
            <person name="Okubo H."/>
            <person name="Nishiyama T."/>
            <person name="Hattori M."/>
            <person name="Furukawa K."/>
            <person name="Fujii T."/>
        </authorList>
    </citation>
    <scope>NUCLEOTIDE SEQUENCE [LARGE SCALE GENOMIC DNA]</scope>
</reference>